<keyword evidence="1" id="KW-0812">Transmembrane</keyword>
<feature type="transmembrane region" description="Helical" evidence="1">
    <location>
        <begin position="56"/>
        <end position="77"/>
    </location>
</feature>
<keyword evidence="1" id="KW-1133">Transmembrane helix</keyword>
<organism evidence="2 3">
    <name type="scientific">Caerostris extrusa</name>
    <name type="common">Bark spider</name>
    <name type="synonym">Caerostris bankana</name>
    <dbReference type="NCBI Taxonomy" id="172846"/>
    <lineage>
        <taxon>Eukaryota</taxon>
        <taxon>Metazoa</taxon>
        <taxon>Ecdysozoa</taxon>
        <taxon>Arthropoda</taxon>
        <taxon>Chelicerata</taxon>
        <taxon>Arachnida</taxon>
        <taxon>Araneae</taxon>
        <taxon>Araneomorphae</taxon>
        <taxon>Entelegynae</taxon>
        <taxon>Araneoidea</taxon>
        <taxon>Araneidae</taxon>
        <taxon>Caerostris</taxon>
    </lineage>
</organism>
<gene>
    <name evidence="2" type="ORF">CEXT_1631</name>
</gene>
<keyword evidence="3" id="KW-1185">Reference proteome</keyword>
<proteinExistence type="predicted"/>
<comment type="caution">
    <text evidence="2">The sequence shown here is derived from an EMBL/GenBank/DDBJ whole genome shotgun (WGS) entry which is preliminary data.</text>
</comment>
<sequence>MKLLLQINEAEWQELVLKKRFHLTGALRTDFNECQSATLEQFRGYHGRCNKSSKSVLRGAVVLSLLIFGVTAFNRLFAARLSWKIPSSGIDAIDICESLLNGRSVLILLLTLTSQADLHFTQCCNCKALCSQ</sequence>
<evidence type="ECO:0000256" key="1">
    <source>
        <dbReference type="SAM" id="Phobius"/>
    </source>
</evidence>
<dbReference type="AlphaFoldDB" id="A0AAV4XG12"/>
<keyword evidence="1" id="KW-0472">Membrane</keyword>
<reference evidence="2 3" key="1">
    <citation type="submission" date="2021-06" db="EMBL/GenBank/DDBJ databases">
        <title>Caerostris extrusa draft genome.</title>
        <authorList>
            <person name="Kono N."/>
            <person name="Arakawa K."/>
        </authorList>
    </citation>
    <scope>NUCLEOTIDE SEQUENCE [LARGE SCALE GENOMIC DNA]</scope>
</reference>
<dbReference type="Proteomes" id="UP001054945">
    <property type="component" value="Unassembled WGS sequence"/>
</dbReference>
<protein>
    <submittedName>
        <fullName evidence="2">Uncharacterized protein</fullName>
    </submittedName>
</protein>
<accession>A0AAV4XG12</accession>
<dbReference type="EMBL" id="BPLR01017736">
    <property type="protein sequence ID" value="GIY94032.1"/>
    <property type="molecule type" value="Genomic_DNA"/>
</dbReference>
<evidence type="ECO:0000313" key="2">
    <source>
        <dbReference type="EMBL" id="GIY94032.1"/>
    </source>
</evidence>
<name>A0AAV4XG12_CAEEX</name>
<evidence type="ECO:0000313" key="3">
    <source>
        <dbReference type="Proteomes" id="UP001054945"/>
    </source>
</evidence>